<keyword evidence="1" id="KW-0472">Membrane</keyword>
<protein>
    <submittedName>
        <fullName evidence="2">Uncharacterized protein</fullName>
    </submittedName>
</protein>
<keyword evidence="3" id="KW-1185">Reference proteome</keyword>
<accession>D1GFB0</accession>
<dbReference type="GeneID" id="8676789"/>
<dbReference type="EMBL" id="FJ870917">
    <property type="protein sequence ID" value="ACZ35811.1"/>
    <property type="molecule type" value="Genomic_DNA"/>
</dbReference>
<proteinExistence type="predicted"/>
<keyword evidence="1" id="KW-1133">Transmembrane helix</keyword>
<dbReference type="KEGG" id="vg:8676789"/>
<evidence type="ECO:0000256" key="1">
    <source>
        <dbReference type="SAM" id="Phobius"/>
    </source>
</evidence>
<evidence type="ECO:0000313" key="2">
    <source>
        <dbReference type="EMBL" id="ACZ35811.1"/>
    </source>
</evidence>
<reference evidence="2 3" key="1">
    <citation type="journal article" date="2009" name="Environ. Microbiol.">
        <title>Four newly isolated fuselloviruses from extreme geothermal environments reveal unusual morphologies and a possible interviral recombination mechanism.</title>
        <authorList>
            <person name="Redder P."/>
            <person name="Peng X."/>
            <person name="Brugger K."/>
            <person name="Shah S.A."/>
            <person name="Roesch F."/>
            <person name="Greve B."/>
            <person name="She Q."/>
            <person name="Schleper C."/>
            <person name="Forterre P."/>
            <person name="Garrett R.A."/>
            <person name="Prangishvili D."/>
        </authorList>
    </citation>
    <scope>NUCLEOTIDE SEQUENCE [LARGE SCALE GENOMIC DNA]</scope>
</reference>
<name>D1GFB0_9VIRU</name>
<evidence type="ECO:0000313" key="3">
    <source>
        <dbReference type="Proteomes" id="UP000009161"/>
    </source>
</evidence>
<feature type="transmembrane region" description="Helical" evidence="1">
    <location>
        <begin position="79"/>
        <end position="100"/>
    </location>
</feature>
<organism evidence="2 3">
    <name type="scientific">Betafusellovirus yellowstonense</name>
    <dbReference type="NCBI Taxonomy" id="693629"/>
    <lineage>
        <taxon>Viruses</taxon>
        <taxon>Viruses incertae sedis</taxon>
        <taxon>Fuselloviridae</taxon>
        <taxon>Betafusellovirus</taxon>
    </lineage>
</organism>
<keyword evidence="1" id="KW-0812">Transmembrane</keyword>
<dbReference type="Proteomes" id="UP000009161">
    <property type="component" value="Segment"/>
</dbReference>
<sequence>MRKIILPILIIALVLFGISFYLQSIDHSTKVIVTKNIQTTTTNINITQEIIELNKSISQLTPFPVNESPTQTLSTTSQIYVQYAPEIVIVILLILLGLLYKRRSKK</sequence>
<dbReference type="RefSeq" id="YP_003331431.1">
    <property type="nucleotide sequence ID" value="NC_013585.1"/>
</dbReference>